<name>A0A0R2BQR0_9LACO</name>
<evidence type="ECO:0000256" key="3">
    <source>
        <dbReference type="ARBA" id="ARBA00022692"/>
    </source>
</evidence>
<feature type="transmembrane region" description="Helical" evidence="6">
    <location>
        <begin position="145"/>
        <end position="169"/>
    </location>
</feature>
<keyword evidence="3 6" id="KW-0812">Transmembrane</keyword>
<feature type="domain" description="ABC3 transporter permease C-terminal" evidence="7">
    <location>
        <begin position="58"/>
        <end position="176"/>
    </location>
</feature>
<evidence type="ECO:0000313" key="8">
    <source>
        <dbReference type="EMBL" id="KRM78507.1"/>
    </source>
</evidence>
<evidence type="ECO:0000256" key="1">
    <source>
        <dbReference type="ARBA" id="ARBA00004651"/>
    </source>
</evidence>
<sequence>MILKTAYRNFRRHLIGRSLYIVAISLLIMVAYASLSAYHDHHLRKLVSFDNTLSLLVVLFIAIVLFSFAIIVYANRFFMKQQHQEMGVLLLSGLTRPQLAALFSCETFFVEGLQLSIGLILGLLFSKLYTMLLLRLMGVVAETNHWFSLPALLITAGSFIGVYLLASLIDSARIASLRIVRLLYPENNYQIQQSTLINRFLAWLGPLLLVTCHFLLLRFNWFRFLETLQINQPASYATFLIIVTLLLGVWLTYQNSLPSFLRWLRSRRCPVSRRHLLDFAITGDEFAEHHQSLTLTTLFVTASIVMLGLAAVLYAFGNRTVQEDTPIDLVTDYQNQDTILRKIHANGGKSKRLTNFTIKITAAQLQGPQAKKIMQGHSLPIEVISLQDYRNARQHQPNLPRLALTDKQALYVSRDFYLQRVPVQVLLQNKIQLAQSAIHNLQIVAYSRAYPLGGYLFFDNLLVVSDHVFKQLSSQNSRELLAYAIRKIAPAGKTLSAIDEASYANKAVRQLQFIDAKKLSQVRMHIYQGRSHNNTTQYESNNYYVRGPTHILIQRTLGLTVFVVGTLGILMSFAWASIFSLRQLAEAENDRYEYLTLKKMGVDQVKINQIISTYSLLIYLLPVTFGIINGLLIMRVIGGNLDHLQLGLLYILTVVVFGIYGAFHIFTIHRYQRIVELTRPSEQRLR</sequence>
<dbReference type="PATRIC" id="fig|1423738.3.peg.773"/>
<dbReference type="STRING" id="1423738.FC84_GL000764"/>
<evidence type="ECO:0000256" key="4">
    <source>
        <dbReference type="ARBA" id="ARBA00022989"/>
    </source>
</evidence>
<proteinExistence type="inferred from homology"/>
<keyword evidence="5 6" id="KW-0472">Membrane</keyword>
<dbReference type="AlphaFoldDB" id="A0A0R2BQR0"/>
<evidence type="ECO:0000256" key="2">
    <source>
        <dbReference type="ARBA" id="ARBA00022475"/>
    </source>
</evidence>
<dbReference type="InterPro" id="IPR003838">
    <property type="entry name" value="ABC3_permease_C"/>
</dbReference>
<dbReference type="InterPro" id="IPR052536">
    <property type="entry name" value="ABC-4_Integral_Memb_Prot"/>
</dbReference>
<organism evidence="8 9">
    <name type="scientific">Lapidilactobacillus dextrinicus DSM 20335</name>
    <dbReference type="NCBI Taxonomy" id="1423738"/>
    <lineage>
        <taxon>Bacteria</taxon>
        <taxon>Bacillati</taxon>
        <taxon>Bacillota</taxon>
        <taxon>Bacilli</taxon>
        <taxon>Lactobacillales</taxon>
        <taxon>Lactobacillaceae</taxon>
        <taxon>Lapidilactobacillus</taxon>
    </lineage>
</organism>
<dbReference type="PANTHER" id="PTHR46795">
    <property type="entry name" value="ABC TRANSPORTER PERMEASE-RELATED-RELATED"/>
    <property type="match status" value="1"/>
</dbReference>
<evidence type="ECO:0000256" key="6">
    <source>
        <dbReference type="PIRNR" id="PIRNR018968"/>
    </source>
</evidence>
<comment type="similarity">
    <text evidence="6">Belongs to the ABC-4 integral membrane protein family.</text>
</comment>
<evidence type="ECO:0000313" key="9">
    <source>
        <dbReference type="Proteomes" id="UP000051813"/>
    </source>
</evidence>
<comment type="caution">
    <text evidence="8">The sequence shown here is derived from an EMBL/GenBank/DDBJ whole genome shotgun (WGS) entry which is preliminary data.</text>
</comment>
<dbReference type="Proteomes" id="UP000051813">
    <property type="component" value="Unassembled WGS sequence"/>
</dbReference>
<protein>
    <recommendedName>
        <fullName evidence="7">ABC3 transporter permease C-terminal domain-containing protein</fullName>
    </recommendedName>
</protein>
<feature type="transmembrane region" description="Helical" evidence="6">
    <location>
        <begin position="557"/>
        <end position="581"/>
    </location>
</feature>
<dbReference type="GO" id="GO:0005886">
    <property type="term" value="C:plasma membrane"/>
    <property type="evidence" value="ECO:0007669"/>
    <property type="project" value="UniProtKB-SubCell"/>
</dbReference>
<dbReference type="EMBL" id="AYYK01000016">
    <property type="protein sequence ID" value="KRM78507.1"/>
    <property type="molecule type" value="Genomic_DNA"/>
</dbReference>
<feature type="transmembrane region" description="Helical" evidence="6">
    <location>
        <begin position="234"/>
        <end position="253"/>
    </location>
</feature>
<feature type="transmembrane region" description="Helical" evidence="6">
    <location>
        <begin position="14"/>
        <end position="35"/>
    </location>
</feature>
<dbReference type="OrthoDB" id="1705903at2"/>
<feature type="transmembrane region" description="Helical" evidence="6">
    <location>
        <begin position="643"/>
        <end position="663"/>
    </location>
</feature>
<keyword evidence="9" id="KW-1185">Reference proteome</keyword>
<accession>A0A0R2BQR0</accession>
<feature type="transmembrane region" description="Helical" evidence="6">
    <location>
        <begin position="295"/>
        <end position="316"/>
    </location>
</feature>
<evidence type="ECO:0000259" key="7">
    <source>
        <dbReference type="Pfam" id="PF02687"/>
    </source>
</evidence>
<keyword evidence="4 6" id="KW-1133">Transmembrane helix</keyword>
<keyword evidence="6" id="KW-0813">Transport</keyword>
<feature type="transmembrane region" description="Helical" evidence="6">
    <location>
        <begin position="200"/>
        <end position="222"/>
    </location>
</feature>
<gene>
    <name evidence="8" type="ORF">FC84_GL000764</name>
</gene>
<dbReference type="PIRSF" id="PIRSF018968">
    <property type="entry name" value="ABC_permease_BceB"/>
    <property type="match status" value="1"/>
</dbReference>
<dbReference type="RefSeq" id="WP_057757153.1">
    <property type="nucleotide sequence ID" value="NZ_AYYK01000016.1"/>
</dbReference>
<comment type="subcellular location">
    <subcellularLocation>
        <location evidence="1 6">Cell membrane</location>
        <topology evidence="1 6">Multi-pass membrane protein</topology>
    </subcellularLocation>
</comment>
<keyword evidence="2 6" id="KW-1003">Cell membrane</keyword>
<dbReference type="InterPro" id="IPR027022">
    <property type="entry name" value="ABC_permease_BceB-typ"/>
</dbReference>
<evidence type="ECO:0000256" key="5">
    <source>
        <dbReference type="ARBA" id="ARBA00023136"/>
    </source>
</evidence>
<feature type="transmembrane region" description="Helical" evidence="6">
    <location>
        <begin position="616"/>
        <end position="637"/>
    </location>
</feature>
<dbReference type="Pfam" id="PF02687">
    <property type="entry name" value="FtsX"/>
    <property type="match status" value="1"/>
</dbReference>
<reference evidence="8 9" key="1">
    <citation type="journal article" date="2015" name="Genome Announc.">
        <title>Expanding the biotechnology potential of lactobacilli through comparative genomics of 213 strains and associated genera.</title>
        <authorList>
            <person name="Sun Z."/>
            <person name="Harris H.M."/>
            <person name="McCann A."/>
            <person name="Guo C."/>
            <person name="Argimon S."/>
            <person name="Zhang W."/>
            <person name="Yang X."/>
            <person name="Jeffery I.B."/>
            <person name="Cooney J.C."/>
            <person name="Kagawa T.F."/>
            <person name="Liu W."/>
            <person name="Song Y."/>
            <person name="Salvetti E."/>
            <person name="Wrobel A."/>
            <person name="Rasinkangas P."/>
            <person name="Parkhill J."/>
            <person name="Rea M.C."/>
            <person name="O'Sullivan O."/>
            <person name="Ritari J."/>
            <person name="Douillard F.P."/>
            <person name="Paul Ross R."/>
            <person name="Yang R."/>
            <person name="Briner A.E."/>
            <person name="Felis G.E."/>
            <person name="de Vos W.M."/>
            <person name="Barrangou R."/>
            <person name="Klaenhammer T.R."/>
            <person name="Caufield P.W."/>
            <person name="Cui Y."/>
            <person name="Zhang H."/>
            <person name="O'Toole P.W."/>
        </authorList>
    </citation>
    <scope>NUCLEOTIDE SEQUENCE [LARGE SCALE GENOMIC DNA]</scope>
    <source>
        <strain evidence="8 9">DSM 20335</strain>
    </source>
</reference>
<dbReference type="PANTHER" id="PTHR46795:SF3">
    <property type="entry name" value="ABC TRANSPORTER PERMEASE"/>
    <property type="match status" value="1"/>
</dbReference>
<feature type="transmembrane region" description="Helical" evidence="6">
    <location>
        <begin position="55"/>
        <end position="78"/>
    </location>
</feature>
<dbReference type="GO" id="GO:0055085">
    <property type="term" value="P:transmembrane transport"/>
    <property type="evidence" value="ECO:0007669"/>
    <property type="project" value="UniProtKB-UniRule"/>
</dbReference>